<dbReference type="Proteomes" id="UP000823619">
    <property type="component" value="Unassembled WGS sequence"/>
</dbReference>
<proteinExistence type="predicted"/>
<evidence type="ECO:0000313" key="2">
    <source>
        <dbReference type="EMBL" id="MBO8446042.1"/>
    </source>
</evidence>
<name>A0A9D9HDT4_9BACT</name>
<accession>A0A9D9HDT4</accession>
<evidence type="ECO:0000313" key="3">
    <source>
        <dbReference type="Proteomes" id="UP000823619"/>
    </source>
</evidence>
<protein>
    <submittedName>
        <fullName evidence="2">Uncharacterized protein</fullName>
    </submittedName>
</protein>
<feature type="chain" id="PRO_5038964147" evidence="1">
    <location>
        <begin position="23"/>
        <end position="180"/>
    </location>
</feature>
<gene>
    <name evidence="2" type="ORF">IAC23_10200</name>
</gene>
<dbReference type="AlphaFoldDB" id="A0A9D9HDT4"/>
<comment type="caution">
    <text evidence="2">The sequence shown here is derived from an EMBL/GenBank/DDBJ whole genome shotgun (WGS) entry which is preliminary data.</text>
</comment>
<reference evidence="2" key="2">
    <citation type="journal article" date="2021" name="PeerJ">
        <title>Extensive microbial diversity within the chicken gut microbiome revealed by metagenomics and culture.</title>
        <authorList>
            <person name="Gilroy R."/>
            <person name="Ravi A."/>
            <person name="Getino M."/>
            <person name="Pursley I."/>
            <person name="Horton D.L."/>
            <person name="Alikhan N.F."/>
            <person name="Baker D."/>
            <person name="Gharbi K."/>
            <person name="Hall N."/>
            <person name="Watson M."/>
            <person name="Adriaenssens E.M."/>
            <person name="Foster-Nyarko E."/>
            <person name="Jarju S."/>
            <person name="Secka A."/>
            <person name="Antonio M."/>
            <person name="Oren A."/>
            <person name="Chaudhuri R.R."/>
            <person name="La Ragione R."/>
            <person name="Hildebrand F."/>
            <person name="Pallen M.J."/>
        </authorList>
    </citation>
    <scope>NUCLEOTIDE SEQUENCE</scope>
    <source>
        <strain evidence="2">D5-748</strain>
    </source>
</reference>
<keyword evidence="1" id="KW-0732">Signal</keyword>
<reference evidence="2" key="1">
    <citation type="submission" date="2020-10" db="EMBL/GenBank/DDBJ databases">
        <authorList>
            <person name="Gilroy R."/>
        </authorList>
    </citation>
    <scope>NUCLEOTIDE SEQUENCE</scope>
    <source>
        <strain evidence="2">D5-748</strain>
    </source>
</reference>
<organism evidence="2 3">
    <name type="scientific">Candidatus Cryptobacteroides merdavium</name>
    <dbReference type="NCBI Taxonomy" id="2840769"/>
    <lineage>
        <taxon>Bacteria</taxon>
        <taxon>Pseudomonadati</taxon>
        <taxon>Bacteroidota</taxon>
        <taxon>Bacteroidia</taxon>
        <taxon>Bacteroidales</taxon>
        <taxon>Candidatus Cryptobacteroides</taxon>
    </lineage>
</organism>
<evidence type="ECO:0000256" key="1">
    <source>
        <dbReference type="SAM" id="SignalP"/>
    </source>
</evidence>
<dbReference type="EMBL" id="JADIMO010000134">
    <property type="protein sequence ID" value="MBO8446042.1"/>
    <property type="molecule type" value="Genomic_DNA"/>
</dbReference>
<sequence>MKSLKYLLTAILAVIIPLSAAAAGGTQKKKKKKADENTMEWYYELEAYAAPYKGSCDVKVWSYGPDVITARDQAMKNAVHGAIFRGVPGNSSKRLTALPPLVEDIMAEQNNKAFFDAFFMNGGPYLRFATKTMADGNDEILKYGKKNYKVGVIVTVQYDALRKALEQQGIINSLTSGFAK</sequence>
<feature type="signal peptide" evidence="1">
    <location>
        <begin position="1"/>
        <end position="22"/>
    </location>
</feature>